<dbReference type="Pfam" id="PF09867">
    <property type="entry name" value="TagF_N"/>
    <property type="match status" value="1"/>
</dbReference>
<name>A0A7H0GLK3_9BURK</name>
<proteinExistence type="predicted"/>
<dbReference type="AlphaFoldDB" id="A0A7H0GLK3"/>
<evidence type="ECO:0000313" key="2">
    <source>
        <dbReference type="Proteomes" id="UP000516028"/>
    </source>
</evidence>
<evidence type="ECO:0000313" key="1">
    <source>
        <dbReference type="EMBL" id="QNP49169.1"/>
    </source>
</evidence>
<keyword evidence="2" id="KW-1185">Reference proteome</keyword>
<sequence length="138" mass="15431">MPSVDSVGRYFPLTLASELSRAPRGIELGNECAQWWHRATHAALSALEEDMNASAFELALNTRFSMPIEKETRPDEAIADVLSRDWVWPLQGECLWLADPWGATARPHMRCFGLPRGERFSHLFGSKTHLEHSAEGGA</sequence>
<accession>A0A7H0GLK3</accession>
<dbReference type="Proteomes" id="UP000516028">
    <property type="component" value="Chromosome"/>
</dbReference>
<dbReference type="Gene3D" id="3.40.1730.10">
    <property type="entry name" value="pa0076 domain"/>
    <property type="match status" value="1"/>
</dbReference>
<organism evidence="1 2">
    <name type="scientific">Diaphorobacter aerolatus</name>
    <dbReference type="NCBI Taxonomy" id="1288495"/>
    <lineage>
        <taxon>Bacteria</taxon>
        <taxon>Pseudomonadati</taxon>
        <taxon>Pseudomonadota</taxon>
        <taxon>Betaproteobacteria</taxon>
        <taxon>Burkholderiales</taxon>
        <taxon>Comamonadaceae</taxon>
        <taxon>Diaphorobacter</taxon>
    </lineage>
</organism>
<dbReference type="InterPro" id="IPR038225">
    <property type="entry name" value="TagF_sf"/>
</dbReference>
<dbReference type="RefSeq" id="WP_187724761.1">
    <property type="nucleotide sequence ID" value="NZ_CP060783.1"/>
</dbReference>
<gene>
    <name evidence="1" type="ORF">H9K75_03325</name>
</gene>
<reference evidence="1 2" key="1">
    <citation type="submission" date="2020-08" db="EMBL/GenBank/DDBJ databases">
        <title>Genome sequence of Diaphorobacter aerolatus KACC 16536T.</title>
        <authorList>
            <person name="Hyun D.-W."/>
            <person name="Bae J.-W."/>
        </authorList>
    </citation>
    <scope>NUCLEOTIDE SEQUENCE [LARGE SCALE GENOMIC DNA]</scope>
    <source>
        <strain evidence="1 2">KACC 16536</strain>
    </source>
</reference>
<dbReference type="EMBL" id="CP060783">
    <property type="protein sequence ID" value="QNP49169.1"/>
    <property type="molecule type" value="Genomic_DNA"/>
</dbReference>
<dbReference type="KEGG" id="daer:H9K75_03325"/>
<dbReference type="InterPro" id="IPR017748">
    <property type="entry name" value="TagF"/>
</dbReference>
<protein>
    <submittedName>
        <fullName evidence="1">DUF2094 domain-containing protein</fullName>
    </submittedName>
</protein>